<protein>
    <recommendedName>
        <fullName evidence="1">Anhydro-N-acetylmuramic acid kinase</fullName>
        <ecNumber evidence="1">2.7.1.170</ecNumber>
    </recommendedName>
    <alternativeName>
        <fullName evidence="1">AnhMurNAc kinase</fullName>
    </alternativeName>
</protein>
<evidence type="ECO:0000313" key="3">
    <source>
        <dbReference type="Proteomes" id="UP000249417"/>
    </source>
</evidence>
<keyword evidence="1" id="KW-0119">Carbohydrate metabolism</keyword>
<dbReference type="UniPathway" id="UPA00544"/>
<evidence type="ECO:0000256" key="1">
    <source>
        <dbReference type="HAMAP-Rule" id="MF_01270"/>
    </source>
</evidence>
<comment type="pathway">
    <text evidence="1">Amino-sugar metabolism; 1,6-anhydro-N-acetylmuramate degradation.</text>
</comment>
<name>A0A2W5PVC1_9BACT</name>
<dbReference type="Pfam" id="PF03702">
    <property type="entry name" value="AnmK"/>
    <property type="match status" value="1"/>
</dbReference>
<dbReference type="SUPFAM" id="SSF53067">
    <property type="entry name" value="Actin-like ATPase domain"/>
    <property type="match status" value="1"/>
</dbReference>
<dbReference type="GO" id="GO:0005524">
    <property type="term" value="F:ATP binding"/>
    <property type="evidence" value="ECO:0007669"/>
    <property type="project" value="UniProtKB-UniRule"/>
</dbReference>
<dbReference type="HAMAP" id="MF_01270">
    <property type="entry name" value="AnhMurNAc_kinase"/>
    <property type="match status" value="1"/>
</dbReference>
<dbReference type="Gene3D" id="3.30.420.40">
    <property type="match status" value="2"/>
</dbReference>
<dbReference type="GO" id="GO:0016773">
    <property type="term" value="F:phosphotransferase activity, alcohol group as acceptor"/>
    <property type="evidence" value="ECO:0007669"/>
    <property type="project" value="UniProtKB-UniRule"/>
</dbReference>
<feature type="binding site" evidence="1">
    <location>
        <begin position="15"/>
        <end position="22"/>
    </location>
    <ligand>
        <name>ATP</name>
        <dbReference type="ChEBI" id="CHEBI:30616"/>
    </ligand>
</feature>
<dbReference type="GO" id="GO:0009254">
    <property type="term" value="P:peptidoglycan turnover"/>
    <property type="evidence" value="ECO:0007669"/>
    <property type="project" value="UniProtKB-UniRule"/>
</dbReference>
<dbReference type="InterPro" id="IPR043129">
    <property type="entry name" value="ATPase_NBD"/>
</dbReference>
<reference evidence="2 3" key="1">
    <citation type="submission" date="2017-08" db="EMBL/GenBank/DDBJ databases">
        <title>Infants hospitalized years apart are colonized by the same room-sourced microbial strains.</title>
        <authorList>
            <person name="Brooks B."/>
            <person name="Olm M.R."/>
            <person name="Firek B.A."/>
            <person name="Baker R."/>
            <person name="Thomas B.C."/>
            <person name="Morowitz M.J."/>
            <person name="Banfield J.F."/>
        </authorList>
    </citation>
    <scope>NUCLEOTIDE SEQUENCE [LARGE SCALE GENOMIC DNA]</scope>
    <source>
        <strain evidence="2">S2_005_002_R2_29</strain>
    </source>
</reference>
<dbReference type="GO" id="GO:0097175">
    <property type="term" value="P:1,6-anhydro-N-acetyl-beta-muramic acid catabolic process"/>
    <property type="evidence" value="ECO:0007669"/>
    <property type="project" value="UniProtKB-UniRule"/>
</dbReference>
<keyword evidence="1" id="KW-0067">ATP-binding</keyword>
<evidence type="ECO:0000313" key="2">
    <source>
        <dbReference type="EMBL" id="PZQ46393.1"/>
    </source>
</evidence>
<comment type="function">
    <text evidence="1">Catalyzes the specific phosphorylation of 1,6-anhydro-N-acetylmuramic acid (anhMurNAc) with the simultaneous cleavage of the 1,6-anhydro ring, generating MurNAc-6-P. Is required for the utilization of anhMurNAc either imported from the medium or derived from its own cell wall murein, and thus plays a role in cell wall recycling.</text>
</comment>
<dbReference type="GO" id="GO:0006040">
    <property type="term" value="P:amino sugar metabolic process"/>
    <property type="evidence" value="ECO:0007669"/>
    <property type="project" value="InterPro"/>
</dbReference>
<dbReference type="InterPro" id="IPR005338">
    <property type="entry name" value="Anhydro_N_Ac-Mur_kinase"/>
</dbReference>
<dbReference type="EC" id="2.7.1.170" evidence="1"/>
<keyword evidence="1 2" id="KW-0418">Kinase</keyword>
<dbReference type="EMBL" id="QFQB01000027">
    <property type="protein sequence ID" value="PZQ46393.1"/>
    <property type="molecule type" value="Genomic_DNA"/>
</dbReference>
<comment type="catalytic activity">
    <reaction evidence="1">
        <text>1,6-anhydro-N-acetyl-beta-muramate + ATP + H2O = N-acetyl-D-muramate 6-phosphate + ADP + H(+)</text>
        <dbReference type="Rhea" id="RHEA:24952"/>
        <dbReference type="ChEBI" id="CHEBI:15377"/>
        <dbReference type="ChEBI" id="CHEBI:15378"/>
        <dbReference type="ChEBI" id="CHEBI:30616"/>
        <dbReference type="ChEBI" id="CHEBI:58690"/>
        <dbReference type="ChEBI" id="CHEBI:58722"/>
        <dbReference type="ChEBI" id="CHEBI:456216"/>
        <dbReference type="EC" id="2.7.1.170"/>
    </reaction>
</comment>
<dbReference type="Proteomes" id="UP000249417">
    <property type="component" value="Unassembled WGS sequence"/>
</dbReference>
<proteinExistence type="inferred from homology"/>
<dbReference type="PANTHER" id="PTHR30605:SF0">
    <property type="entry name" value="ANHYDRO-N-ACETYLMURAMIC ACID KINASE"/>
    <property type="match status" value="1"/>
</dbReference>
<keyword evidence="1" id="KW-0808">Transferase</keyword>
<dbReference type="NCBIfam" id="NF007141">
    <property type="entry name" value="PRK09585.1-5"/>
    <property type="match status" value="1"/>
</dbReference>
<organism evidence="2 3">
    <name type="scientific">Micavibrio aeruginosavorus</name>
    <dbReference type="NCBI Taxonomy" id="349221"/>
    <lineage>
        <taxon>Bacteria</taxon>
        <taxon>Pseudomonadati</taxon>
        <taxon>Bdellovibrionota</taxon>
        <taxon>Bdellovibrionia</taxon>
        <taxon>Bdellovibrionales</taxon>
        <taxon>Pseudobdellovibrionaceae</taxon>
        <taxon>Micavibrio</taxon>
    </lineage>
</organism>
<comment type="similarity">
    <text evidence="1">Belongs to the anhydro-N-acetylmuramic acid kinase family.</text>
</comment>
<dbReference type="AlphaFoldDB" id="A0A2W5PVC1"/>
<dbReference type="PANTHER" id="PTHR30605">
    <property type="entry name" value="ANHYDRO-N-ACETYLMURAMIC ACID KINASE"/>
    <property type="match status" value="1"/>
</dbReference>
<comment type="pathway">
    <text evidence="1">Cell wall biogenesis; peptidoglycan recycling.</text>
</comment>
<gene>
    <name evidence="1" type="primary">anmK</name>
    <name evidence="2" type="ORF">DI551_05125</name>
</gene>
<comment type="caution">
    <text evidence="2">The sequence shown here is derived from an EMBL/GenBank/DDBJ whole genome shotgun (WGS) entry which is preliminary data.</text>
</comment>
<keyword evidence="1" id="KW-0547">Nucleotide-binding</keyword>
<accession>A0A2W5PVC1</accession>
<sequence length="372" mass="40059">MENGKVYTAIGLMSGTSLDGVDCALIETDGKSFVRPLEFVTMPYQPKAREEIRACFGIKNRRDPKVLTAEKLITFKHIEAVQALLHESGKSARQIDVIGFHGQTIYHAPLERMTVQIGDGDRMARELGIDVIDDFRSADVKAGGEGAPLAPLYHAARIRGAGIALPVAVLNIGGVANVTYIGEGEDDILAFDTGPGNALMDDWVKSKTGEPYDKDGALAAAGNVVPVFLQDWLRHPYFTRRPPKSLDRDEWDIADLGRMAQGMGEISVEDGAATLLQFTAQAIVQSLDHLPQKPNSWYACGGGRHNKALMARLDGMLGGAMENVDDLGWNGDATEAECFAYLAVRSLLGLPISLPTTTACPAPMSGGTLHKK</sequence>
<dbReference type="GO" id="GO:0016301">
    <property type="term" value="F:kinase activity"/>
    <property type="evidence" value="ECO:0007669"/>
    <property type="project" value="UniProtKB-KW"/>
</dbReference>
<dbReference type="UniPathway" id="UPA00343"/>